<protein>
    <submittedName>
        <fullName evidence="11">Ammonium transporter, Amt family</fullName>
    </submittedName>
</protein>
<proteinExistence type="inferred from homology"/>
<name>A0A061SJ41_9CHLO</name>
<evidence type="ECO:0000256" key="6">
    <source>
        <dbReference type="ARBA" id="ARBA00022989"/>
    </source>
</evidence>
<sequence length="277" mass="29002">MTGGGAALMGAIFIGARHGRFGLGTGDTDMPGHSSVLAVLGTFILWFGWYGFNGVSTLSYSAMGTASRVCVTTTLSAAAGGATGLFLYALHHNSLDLTPALNGILGGLVGITAGCDMVQPYAAIVIGCVSGLVYYYSAAGLKWLRVDDPLDASPIHFFCGMWGVISVGLLTDDSLDSDSCGILYGCTGTLLWNQLAGVVAIAAWTCTLSGLLFFTLGRLDLLRVPLNEELEGLDVSHHGGQAYHFSQRRQSIGSTEQKETYITHVPVQSNAIAPVSN</sequence>
<feature type="transmembrane region" description="Helical" evidence="9">
    <location>
        <begin position="153"/>
        <end position="171"/>
    </location>
</feature>
<dbReference type="GO" id="GO:0097272">
    <property type="term" value="P:ammonium homeostasis"/>
    <property type="evidence" value="ECO:0007669"/>
    <property type="project" value="TreeGrafter"/>
</dbReference>
<evidence type="ECO:0000256" key="2">
    <source>
        <dbReference type="ARBA" id="ARBA00005887"/>
    </source>
</evidence>
<dbReference type="InterPro" id="IPR024041">
    <property type="entry name" value="NH4_transpt_AmtB-like_dom"/>
</dbReference>
<feature type="transmembrane region" description="Helical" evidence="9">
    <location>
        <begin position="35"/>
        <end position="53"/>
    </location>
</feature>
<dbReference type="InterPro" id="IPR002229">
    <property type="entry name" value="RhesusRHD"/>
</dbReference>
<keyword evidence="8" id="KW-0924">Ammonia transport</keyword>
<keyword evidence="4" id="KW-0813">Transport</keyword>
<keyword evidence="5 9" id="KW-0812">Transmembrane</keyword>
<comment type="similarity">
    <text evidence="2">Belongs to the ammonia transporter channel (TC 1.A.11.2) family.</text>
</comment>
<dbReference type="InterPro" id="IPR029020">
    <property type="entry name" value="Ammonium/urea_transptr"/>
</dbReference>
<reference evidence="11" key="1">
    <citation type="submission" date="2014-05" db="EMBL/GenBank/DDBJ databases">
        <title>The transcriptome of the halophilic microalga Tetraselmis sp. GSL018 isolated from the Great Salt Lake, Utah.</title>
        <authorList>
            <person name="Jinkerson R.E."/>
            <person name="D'Adamo S."/>
            <person name="Posewitz M.C."/>
        </authorList>
    </citation>
    <scope>NUCLEOTIDE SEQUENCE</scope>
    <source>
        <strain evidence="11">GSL018</strain>
    </source>
</reference>
<evidence type="ECO:0000256" key="8">
    <source>
        <dbReference type="ARBA" id="ARBA00023177"/>
    </source>
</evidence>
<gene>
    <name evidence="11" type="primary">AMT</name>
    <name evidence="11" type="ORF">TSPGSL018_1267</name>
</gene>
<feature type="transmembrane region" description="Helical" evidence="9">
    <location>
        <begin position="121"/>
        <end position="141"/>
    </location>
</feature>
<dbReference type="Gene3D" id="1.10.3430.10">
    <property type="entry name" value="Ammonium transporter AmtB like domains"/>
    <property type="match status" value="1"/>
</dbReference>
<keyword evidence="7 9" id="KW-0472">Membrane</keyword>
<dbReference type="SUPFAM" id="SSF111352">
    <property type="entry name" value="Ammonium transporter"/>
    <property type="match status" value="1"/>
</dbReference>
<keyword evidence="6 9" id="KW-1133">Transmembrane helix</keyword>
<dbReference type="GO" id="GO:0008519">
    <property type="term" value="F:ammonium channel activity"/>
    <property type="evidence" value="ECO:0007669"/>
    <property type="project" value="InterPro"/>
</dbReference>
<dbReference type="PANTHER" id="PTHR11730:SF6">
    <property type="entry name" value="AMMONIUM TRANSPORTER"/>
    <property type="match status" value="1"/>
</dbReference>
<evidence type="ECO:0000259" key="10">
    <source>
        <dbReference type="Pfam" id="PF00909"/>
    </source>
</evidence>
<evidence type="ECO:0000256" key="1">
    <source>
        <dbReference type="ARBA" id="ARBA00004141"/>
    </source>
</evidence>
<dbReference type="Pfam" id="PF00909">
    <property type="entry name" value="Ammonium_transp"/>
    <property type="match status" value="1"/>
</dbReference>
<dbReference type="GO" id="GO:0005886">
    <property type="term" value="C:plasma membrane"/>
    <property type="evidence" value="ECO:0007669"/>
    <property type="project" value="InterPro"/>
</dbReference>
<dbReference type="PRINTS" id="PR00342">
    <property type="entry name" value="RHESUSRHD"/>
</dbReference>
<feature type="transmembrane region" description="Helical" evidence="9">
    <location>
        <begin position="191"/>
        <end position="214"/>
    </location>
</feature>
<dbReference type="AlphaFoldDB" id="A0A061SJ41"/>
<evidence type="ECO:0000256" key="4">
    <source>
        <dbReference type="ARBA" id="ARBA00022448"/>
    </source>
</evidence>
<evidence type="ECO:0000256" key="5">
    <source>
        <dbReference type="ARBA" id="ARBA00022692"/>
    </source>
</evidence>
<dbReference type="EMBL" id="GBEZ01000574">
    <property type="protein sequence ID" value="JAC84323.1"/>
    <property type="molecule type" value="Transcribed_RNA"/>
</dbReference>
<evidence type="ECO:0000256" key="7">
    <source>
        <dbReference type="ARBA" id="ARBA00023136"/>
    </source>
</evidence>
<comment type="similarity">
    <text evidence="3">Belongs to the ammonium transporter (TC 2.A.49) family. Rh subfamily.</text>
</comment>
<accession>A0A061SJ41</accession>
<evidence type="ECO:0000313" key="11">
    <source>
        <dbReference type="EMBL" id="JAC84323.1"/>
    </source>
</evidence>
<organism evidence="11">
    <name type="scientific">Tetraselmis sp. GSL018</name>
    <dbReference type="NCBI Taxonomy" id="582737"/>
    <lineage>
        <taxon>Eukaryota</taxon>
        <taxon>Viridiplantae</taxon>
        <taxon>Chlorophyta</taxon>
        <taxon>core chlorophytes</taxon>
        <taxon>Chlorodendrophyceae</taxon>
        <taxon>Chlorodendrales</taxon>
        <taxon>Chlorodendraceae</taxon>
        <taxon>Tetraselmis</taxon>
    </lineage>
</organism>
<evidence type="ECO:0000256" key="3">
    <source>
        <dbReference type="ARBA" id="ARBA00011036"/>
    </source>
</evidence>
<feature type="transmembrane region" description="Helical" evidence="9">
    <location>
        <begin position="65"/>
        <end position="90"/>
    </location>
</feature>
<dbReference type="PANTHER" id="PTHR11730">
    <property type="entry name" value="AMMONIUM TRANSPORTER"/>
    <property type="match status" value="1"/>
</dbReference>
<evidence type="ECO:0000256" key="9">
    <source>
        <dbReference type="SAM" id="Phobius"/>
    </source>
</evidence>
<comment type="subcellular location">
    <subcellularLocation>
        <location evidence="1">Membrane</location>
        <topology evidence="1">Multi-pass membrane protein</topology>
    </subcellularLocation>
</comment>
<feature type="domain" description="Ammonium transporter AmtB-like" evidence="10">
    <location>
        <begin position="1"/>
        <end position="243"/>
    </location>
</feature>